<sequence>MYRKIVFVGMLAVMMFCLPGISYSQEKKGIVAAVKITAVKRGQISQELSLNLL</sequence>
<name>X1B5E8_9ZZZZ</name>
<proteinExistence type="predicted"/>
<dbReference type="AlphaFoldDB" id="X1B5E8"/>
<accession>X1B5E8</accession>
<dbReference type="EMBL" id="BART01012054">
    <property type="protein sequence ID" value="GAG76492.1"/>
    <property type="molecule type" value="Genomic_DNA"/>
</dbReference>
<comment type="caution">
    <text evidence="1">The sequence shown here is derived from an EMBL/GenBank/DDBJ whole genome shotgun (WGS) entry which is preliminary data.</text>
</comment>
<evidence type="ECO:0000313" key="1">
    <source>
        <dbReference type="EMBL" id="GAG76492.1"/>
    </source>
</evidence>
<organism evidence="1">
    <name type="scientific">marine sediment metagenome</name>
    <dbReference type="NCBI Taxonomy" id="412755"/>
    <lineage>
        <taxon>unclassified sequences</taxon>
        <taxon>metagenomes</taxon>
        <taxon>ecological metagenomes</taxon>
    </lineage>
</organism>
<protein>
    <submittedName>
        <fullName evidence="1">Uncharacterized protein</fullName>
    </submittedName>
</protein>
<reference evidence="1" key="1">
    <citation type="journal article" date="2014" name="Front. Microbiol.">
        <title>High frequency of phylogenetically diverse reductive dehalogenase-homologous genes in deep subseafloor sedimentary metagenomes.</title>
        <authorList>
            <person name="Kawai M."/>
            <person name="Futagami T."/>
            <person name="Toyoda A."/>
            <person name="Takaki Y."/>
            <person name="Nishi S."/>
            <person name="Hori S."/>
            <person name="Arai W."/>
            <person name="Tsubouchi T."/>
            <person name="Morono Y."/>
            <person name="Uchiyama I."/>
            <person name="Ito T."/>
            <person name="Fujiyama A."/>
            <person name="Inagaki F."/>
            <person name="Takami H."/>
        </authorList>
    </citation>
    <scope>NUCLEOTIDE SEQUENCE</scope>
    <source>
        <strain evidence="1">Expedition CK06-06</strain>
    </source>
</reference>
<gene>
    <name evidence="1" type="ORF">S01H4_25354</name>
</gene>